<dbReference type="Pfam" id="PF13350">
    <property type="entry name" value="Y_phosphatase3"/>
    <property type="match status" value="1"/>
</dbReference>
<dbReference type="PATRIC" id="fig|1423781.4.peg.366"/>
<accession>A0A0R2AQC6</accession>
<organism evidence="3 4">
    <name type="scientific">Apilactobacillus ozensis DSM 23829 = JCM 17196</name>
    <dbReference type="NCBI Taxonomy" id="1423781"/>
    <lineage>
        <taxon>Bacteria</taxon>
        <taxon>Bacillati</taxon>
        <taxon>Bacillota</taxon>
        <taxon>Bacilli</taxon>
        <taxon>Lactobacillales</taxon>
        <taxon>Lactobacillaceae</taxon>
        <taxon>Apilactobacillus</taxon>
    </lineage>
</organism>
<feature type="compositionally biased region" description="Polar residues" evidence="1">
    <location>
        <begin position="78"/>
        <end position="87"/>
    </location>
</feature>
<dbReference type="InterPro" id="IPR000387">
    <property type="entry name" value="Tyr_Pase_dom"/>
</dbReference>
<evidence type="ECO:0000313" key="4">
    <source>
        <dbReference type="Proteomes" id="UP000052012"/>
    </source>
</evidence>
<feature type="region of interest" description="Disordered" evidence="1">
    <location>
        <begin position="65"/>
        <end position="90"/>
    </location>
</feature>
<evidence type="ECO:0000313" key="3">
    <source>
        <dbReference type="EMBL" id="KRM69149.1"/>
    </source>
</evidence>
<keyword evidence="4" id="KW-1185">Reference proteome</keyword>
<gene>
    <name evidence="3" type="ORF">FD06_GL000356</name>
</gene>
<feature type="domain" description="Tyrosine specific protein phosphatases" evidence="2">
    <location>
        <begin position="128"/>
        <end position="198"/>
    </location>
</feature>
<dbReference type="Gene3D" id="3.90.190.10">
    <property type="entry name" value="Protein tyrosine phosphatase superfamily"/>
    <property type="match status" value="1"/>
</dbReference>
<proteinExistence type="predicted"/>
<dbReference type="GO" id="GO:0004721">
    <property type="term" value="F:phosphoprotein phosphatase activity"/>
    <property type="evidence" value="ECO:0007669"/>
    <property type="project" value="InterPro"/>
</dbReference>
<dbReference type="STRING" id="1423781.FD06_GL000356"/>
<evidence type="ECO:0000256" key="1">
    <source>
        <dbReference type="SAM" id="MobiDB-lite"/>
    </source>
</evidence>
<reference evidence="3 4" key="1">
    <citation type="journal article" date="2015" name="Genome Announc.">
        <title>Expanding the biotechnology potential of lactobacilli through comparative genomics of 213 strains and associated genera.</title>
        <authorList>
            <person name="Sun Z."/>
            <person name="Harris H.M."/>
            <person name="McCann A."/>
            <person name="Guo C."/>
            <person name="Argimon S."/>
            <person name="Zhang W."/>
            <person name="Yang X."/>
            <person name="Jeffery I.B."/>
            <person name="Cooney J.C."/>
            <person name="Kagawa T.F."/>
            <person name="Liu W."/>
            <person name="Song Y."/>
            <person name="Salvetti E."/>
            <person name="Wrobel A."/>
            <person name="Rasinkangas P."/>
            <person name="Parkhill J."/>
            <person name="Rea M.C."/>
            <person name="O'Sullivan O."/>
            <person name="Ritari J."/>
            <person name="Douillard F.P."/>
            <person name="Paul Ross R."/>
            <person name="Yang R."/>
            <person name="Briner A.E."/>
            <person name="Felis G.E."/>
            <person name="de Vos W.M."/>
            <person name="Barrangou R."/>
            <person name="Klaenhammer T.R."/>
            <person name="Caufield P.W."/>
            <person name="Cui Y."/>
            <person name="Zhang H."/>
            <person name="O'Toole P.W."/>
        </authorList>
    </citation>
    <scope>NUCLEOTIDE SEQUENCE [LARGE SCALE GENOMIC DNA]</scope>
    <source>
        <strain evidence="3 4">DSM 23829</strain>
    </source>
</reference>
<protein>
    <submittedName>
        <fullName evidence="3">Protein-tyrosine-phosphatase</fullName>
    </submittedName>
</protein>
<name>A0A0R2AQC6_9LACO</name>
<dbReference type="AlphaFoldDB" id="A0A0R2AQC6"/>
<dbReference type="OrthoDB" id="1188001at2"/>
<sequence length="261" mass="30192">MPNERILAITSGYNFRDIGGYKTKDCKTTKWHKVVRSGDLSELSADDLKYLSHYNVTCDVDLRSETEQNQAPDRIPSGATQISNPVFNTGHDKTDEEYARQYSSDKNLGRNNMLQSYKYMILSEHARKAFTRLFKQLLSNDGENKVLIYHCAQGKDRTGVATFLFLYSLGVDMKTIKQDYLISKEQMKPYIQKQIEYYSQFGMNDILRNNLQNLYTVSLDYLNVAINTMEENYGSIDNFIRKGLGISSQQIKRLREVYLTD</sequence>
<dbReference type="RefSeq" id="WP_054658835.1">
    <property type="nucleotide sequence ID" value="NZ_AYYQ01000007.1"/>
</dbReference>
<comment type="caution">
    <text evidence="3">The sequence shown here is derived from an EMBL/GenBank/DDBJ whole genome shotgun (WGS) entry which is preliminary data.</text>
</comment>
<dbReference type="SUPFAM" id="SSF52799">
    <property type="entry name" value="(Phosphotyrosine protein) phosphatases II"/>
    <property type="match status" value="1"/>
</dbReference>
<dbReference type="PROSITE" id="PS50056">
    <property type="entry name" value="TYR_PHOSPHATASE_2"/>
    <property type="match status" value="1"/>
</dbReference>
<dbReference type="Proteomes" id="UP000052012">
    <property type="component" value="Unassembled WGS sequence"/>
</dbReference>
<dbReference type="InterPro" id="IPR029021">
    <property type="entry name" value="Prot-tyrosine_phosphatase-like"/>
</dbReference>
<evidence type="ECO:0000259" key="2">
    <source>
        <dbReference type="PROSITE" id="PS50056"/>
    </source>
</evidence>
<dbReference type="EMBL" id="AYYQ01000007">
    <property type="protein sequence ID" value="KRM69149.1"/>
    <property type="molecule type" value="Genomic_DNA"/>
</dbReference>
<dbReference type="InterPro" id="IPR026893">
    <property type="entry name" value="Tyr/Ser_Pase_IphP-type"/>
</dbReference>